<evidence type="ECO:0000313" key="1">
    <source>
        <dbReference type="EMBL" id="MFD1250351.1"/>
    </source>
</evidence>
<comment type="caution">
    <text evidence="1">The sequence shown here is derived from an EMBL/GenBank/DDBJ whole genome shotgun (WGS) entry which is preliminary data.</text>
</comment>
<sequence>MFKPTSQLELLERITHVECMNCHDRREVHAQTLIAGGNEDVDDLMSLAGICGCEDPCPEWLIVTETPLFGVEIDDDHEIRPVMSLYAGSTWEYPVTHDLAEALGVSA</sequence>
<dbReference type="EMBL" id="JBHTLX010000023">
    <property type="protein sequence ID" value="MFD1250351.1"/>
    <property type="molecule type" value="Genomic_DNA"/>
</dbReference>
<name>A0ABW3W4W7_9ACTN</name>
<protein>
    <submittedName>
        <fullName evidence="1">Uncharacterized protein</fullName>
    </submittedName>
</protein>
<proteinExistence type="predicted"/>
<dbReference type="RefSeq" id="WP_367919626.1">
    <property type="nucleotide sequence ID" value="NZ_BAABAC010000023.1"/>
</dbReference>
<dbReference type="Proteomes" id="UP001597229">
    <property type="component" value="Unassembled WGS sequence"/>
</dbReference>
<accession>A0ABW3W4W7</accession>
<keyword evidence="2" id="KW-1185">Reference proteome</keyword>
<gene>
    <name evidence="1" type="ORF">ACFQ3F_21330</name>
</gene>
<reference evidence="2" key="1">
    <citation type="journal article" date="2019" name="Int. J. Syst. Evol. Microbiol.">
        <title>The Global Catalogue of Microorganisms (GCM) 10K type strain sequencing project: providing services to taxonomists for standard genome sequencing and annotation.</title>
        <authorList>
            <consortium name="The Broad Institute Genomics Platform"/>
            <consortium name="The Broad Institute Genome Sequencing Center for Infectious Disease"/>
            <person name="Wu L."/>
            <person name="Ma J."/>
        </authorList>
    </citation>
    <scope>NUCLEOTIDE SEQUENCE [LARGE SCALE GENOMIC DNA]</scope>
    <source>
        <strain evidence="2">CCUG 52478</strain>
    </source>
</reference>
<evidence type="ECO:0000313" key="2">
    <source>
        <dbReference type="Proteomes" id="UP001597229"/>
    </source>
</evidence>
<organism evidence="1 2">
    <name type="scientific">Nocardioides ginsengisoli</name>
    <dbReference type="NCBI Taxonomy" id="363868"/>
    <lineage>
        <taxon>Bacteria</taxon>
        <taxon>Bacillati</taxon>
        <taxon>Actinomycetota</taxon>
        <taxon>Actinomycetes</taxon>
        <taxon>Propionibacteriales</taxon>
        <taxon>Nocardioidaceae</taxon>
        <taxon>Nocardioides</taxon>
    </lineage>
</organism>